<dbReference type="AlphaFoldDB" id="A0A1C3PGU6"/>
<dbReference type="Proteomes" id="UP000199013">
    <property type="component" value="Unassembled WGS sequence"/>
</dbReference>
<protein>
    <recommendedName>
        <fullName evidence="4">Transcriptional regulator</fullName>
    </recommendedName>
</protein>
<dbReference type="EMBL" id="FLUV01002643">
    <property type="protein sequence ID" value="SBW29061.1"/>
    <property type="molecule type" value="Genomic_DNA"/>
</dbReference>
<evidence type="ECO:0008006" key="4">
    <source>
        <dbReference type="Google" id="ProtNLM"/>
    </source>
</evidence>
<accession>A0A1C3PGU6</accession>
<evidence type="ECO:0000313" key="3">
    <source>
        <dbReference type="Proteomes" id="UP000199013"/>
    </source>
</evidence>
<gene>
    <name evidence="2" type="ORF">FDG2_6386</name>
</gene>
<reference evidence="3" key="1">
    <citation type="submission" date="2016-02" db="EMBL/GenBank/DDBJ databases">
        <authorList>
            <person name="Wibberg D."/>
        </authorList>
    </citation>
    <scope>NUCLEOTIDE SEQUENCE [LARGE SCALE GENOMIC DNA]</scope>
</reference>
<evidence type="ECO:0000256" key="1">
    <source>
        <dbReference type="SAM" id="MobiDB-lite"/>
    </source>
</evidence>
<dbReference type="SUPFAM" id="SSF48452">
    <property type="entry name" value="TPR-like"/>
    <property type="match status" value="1"/>
</dbReference>
<dbReference type="InterPro" id="IPR011990">
    <property type="entry name" value="TPR-like_helical_dom_sf"/>
</dbReference>
<name>A0A1C3PGU6_9ACTN</name>
<feature type="region of interest" description="Disordered" evidence="1">
    <location>
        <begin position="1"/>
        <end position="25"/>
    </location>
</feature>
<organism evidence="2 3">
    <name type="scientific">Candidatus Protofrankia californiensis</name>
    <dbReference type="NCBI Taxonomy" id="1839754"/>
    <lineage>
        <taxon>Bacteria</taxon>
        <taxon>Bacillati</taxon>
        <taxon>Actinomycetota</taxon>
        <taxon>Actinomycetes</taxon>
        <taxon>Frankiales</taxon>
        <taxon>Frankiaceae</taxon>
        <taxon>Protofrankia</taxon>
    </lineage>
</organism>
<keyword evidence="3" id="KW-1185">Reference proteome</keyword>
<dbReference type="Gene3D" id="1.25.40.10">
    <property type="entry name" value="Tetratricopeptide repeat domain"/>
    <property type="match status" value="1"/>
</dbReference>
<proteinExistence type="predicted"/>
<evidence type="ECO:0000313" key="2">
    <source>
        <dbReference type="EMBL" id="SBW29061.1"/>
    </source>
</evidence>
<sequence length="414" mass="43575">MREPSSVLGRSRASRELASRRPRRGTAATAVATGFVHNGITPATDTVQWTLQRLWAPGGLAAALEEVTSRVQRSVLPSLTGTALAAIVHQWLVAAPARSVAVLGGRQVRDALVAGFEQRVDSLRRMDDVLGGEDVHGLAVSELRVIVRLLRTGAYSQDHHARLHAVAAELARLAGWAAFDSGRHQVAQQYWVVALRAAHEAGQPAIGANILRCMAEQAVRFGDPADAVTLLQAARAGAADALTATEKAIIAGSLAVAHAQLGDTHSVHAEVTEALAQIERADPAMDPEYVYWCSRSVIEYYAGKALLCAGDIAAAVGYLSRSVDQLDAAAYPRELVHHSVWLGVAKVDAGDVEQAVSLGYQAVKLATRVSSENARVDVLTLCGAIEMAGHPDAAALADHARAALRAGTAAGVKP</sequence>